<gene>
    <name evidence="12" type="primary">KIF2A_1</name>
    <name evidence="12" type="ORF">K7432_003840</name>
</gene>
<dbReference type="SUPFAM" id="SSF52540">
    <property type="entry name" value="P-loop containing nucleoside triphosphate hydrolases"/>
    <property type="match status" value="1"/>
</dbReference>
<evidence type="ECO:0000256" key="2">
    <source>
        <dbReference type="ARBA" id="ARBA00022490"/>
    </source>
</evidence>
<keyword evidence="5 8" id="KW-0067">ATP-binding</keyword>
<keyword evidence="6 8" id="KW-0505">Motor protein</keyword>
<dbReference type="PANTHER" id="PTHR47971">
    <property type="entry name" value="KINESIN-RELATED PROTEIN 6"/>
    <property type="match status" value="1"/>
</dbReference>
<dbReference type="InterPro" id="IPR027640">
    <property type="entry name" value="Kinesin-like_fam"/>
</dbReference>
<accession>A0ABR2W5M7</accession>
<comment type="subcellular location">
    <subcellularLocation>
        <location evidence="1">Cytoplasm</location>
        <location evidence="1">Cytoskeleton</location>
    </subcellularLocation>
</comment>
<reference evidence="12 13" key="1">
    <citation type="submission" date="2023-04" db="EMBL/GenBank/DDBJ databases">
        <title>Genome of Basidiobolus ranarum AG-B5.</title>
        <authorList>
            <person name="Stajich J.E."/>
            <person name="Carter-House D."/>
            <person name="Gryganskyi A."/>
        </authorList>
    </citation>
    <scope>NUCLEOTIDE SEQUENCE [LARGE SCALE GENOMIC DNA]</scope>
    <source>
        <strain evidence="12 13">AG-B5</strain>
    </source>
</reference>
<dbReference type="Proteomes" id="UP001479436">
    <property type="component" value="Unassembled WGS sequence"/>
</dbReference>
<dbReference type="PRINTS" id="PR00380">
    <property type="entry name" value="KINESINHEAVY"/>
</dbReference>
<keyword evidence="2" id="KW-0963">Cytoplasm</keyword>
<feature type="compositionally biased region" description="Polar residues" evidence="10">
    <location>
        <begin position="30"/>
        <end position="43"/>
    </location>
</feature>
<evidence type="ECO:0000256" key="3">
    <source>
        <dbReference type="ARBA" id="ARBA00022701"/>
    </source>
</evidence>
<comment type="caution">
    <text evidence="12">The sequence shown here is derived from an EMBL/GenBank/DDBJ whole genome shotgun (WGS) entry which is preliminary data.</text>
</comment>
<feature type="domain" description="Kinesin motor" evidence="11">
    <location>
        <begin position="234"/>
        <end position="571"/>
    </location>
</feature>
<evidence type="ECO:0000256" key="6">
    <source>
        <dbReference type="ARBA" id="ARBA00023175"/>
    </source>
</evidence>
<keyword evidence="4 8" id="KW-0547">Nucleotide-binding</keyword>
<evidence type="ECO:0000256" key="4">
    <source>
        <dbReference type="ARBA" id="ARBA00022741"/>
    </source>
</evidence>
<dbReference type="PROSITE" id="PS00411">
    <property type="entry name" value="KINESIN_MOTOR_1"/>
    <property type="match status" value="1"/>
</dbReference>
<dbReference type="CDD" id="cd01367">
    <property type="entry name" value="KISc_KIF2_like"/>
    <property type="match status" value="1"/>
</dbReference>
<evidence type="ECO:0000256" key="9">
    <source>
        <dbReference type="RuleBase" id="RU000394"/>
    </source>
</evidence>
<feature type="binding site" evidence="8">
    <location>
        <begin position="330"/>
        <end position="337"/>
    </location>
    <ligand>
        <name>ATP</name>
        <dbReference type="ChEBI" id="CHEBI:30616"/>
    </ligand>
</feature>
<name>A0ABR2W5M7_9FUNG</name>
<dbReference type="Pfam" id="PF00225">
    <property type="entry name" value="Kinesin"/>
    <property type="match status" value="1"/>
</dbReference>
<dbReference type="InterPro" id="IPR001752">
    <property type="entry name" value="Kinesin_motor_dom"/>
</dbReference>
<dbReference type="PANTHER" id="PTHR47971:SF8">
    <property type="entry name" value="KINESIN-LIKE PROTEIN"/>
    <property type="match status" value="1"/>
</dbReference>
<dbReference type="PROSITE" id="PS50067">
    <property type="entry name" value="KINESIN_MOTOR_2"/>
    <property type="match status" value="1"/>
</dbReference>
<keyword evidence="3 9" id="KW-0493">Microtubule</keyword>
<evidence type="ECO:0000256" key="8">
    <source>
        <dbReference type="PROSITE-ProRule" id="PRU00283"/>
    </source>
</evidence>
<evidence type="ECO:0000313" key="12">
    <source>
        <dbReference type="EMBL" id="KAK9720918.1"/>
    </source>
</evidence>
<feature type="region of interest" description="Disordered" evidence="10">
    <location>
        <begin position="769"/>
        <end position="788"/>
    </location>
</feature>
<dbReference type="InterPro" id="IPR019821">
    <property type="entry name" value="Kinesin_motor_CS"/>
</dbReference>
<evidence type="ECO:0000313" key="13">
    <source>
        <dbReference type="Proteomes" id="UP001479436"/>
    </source>
</evidence>
<evidence type="ECO:0000256" key="1">
    <source>
        <dbReference type="ARBA" id="ARBA00004245"/>
    </source>
</evidence>
<keyword evidence="7" id="KW-0206">Cytoskeleton</keyword>
<feature type="region of interest" description="Disordered" evidence="10">
    <location>
        <begin position="30"/>
        <end position="90"/>
    </location>
</feature>
<dbReference type="EMBL" id="JASJQH010006998">
    <property type="protein sequence ID" value="KAK9720918.1"/>
    <property type="molecule type" value="Genomic_DNA"/>
</dbReference>
<comment type="similarity">
    <text evidence="8 9">Belongs to the TRAFAC class myosin-kinesin ATPase superfamily. Kinesin family.</text>
</comment>
<evidence type="ECO:0000256" key="5">
    <source>
        <dbReference type="ARBA" id="ARBA00022840"/>
    </source>
</evidence>
<dbReference type="InterPro" id="IPR036961">
    <property type="entry name" value="Kinesin_motor_dom_sf"/>
</dbReference>
<feature type="compositionally biased region" description="Polar residues" evidence="10">
    <location>
        <begin position="61"/>
        <end position="70"/>
    </location>
</feature>
<keyword evidence="13" id="KW-1185">Reference proteome</keyword>
<evidence type="ECO:0000259" key="11">
    <source>
        <dbReference type="PROSITE" id="PS50067"/>
    </source>
</evidence>
<evidence type="ECO:0000256" key="10">
    <source>
        <dbReference type="SAM" id="MobiDB-lite"/>
    </source>
</evidence>
<dbReference type="InterPro" id="IPR027417">
    <property type="entry name" value="P-loop_NTPase"/>
</dbReference>
<dbReference type="Gene3D" id="3.40.850.10">
    <property type="entry name" value="Kinesin motor domain"/>
    <property type="match status" value="1"/>
</dbReference>
<protein>
    <recommendedName>
        <fullName evidence="9">Kinesin-like protein</fullName>
    </recommendedName>
</protein>
<evidence type="ECO:0000256" key="7">
    <source>
        <dbReference type="ARBA" id="ARBA00023212"/>
    </source>
</evidence>
<proteinExistence type="inferred from homology"/>
<organism evidence="12 13">
    <name type="scientific">Basidiobolus ranarum</name>
    <dbReference type="NCBI Taxonomy" id="34480"/>
    <lineage>
        <taxon>Eukaryota</taxon>
        <taxon>Fungi</taxon>
        <taxon>Fungi incertae sedis</taxon>
        <taxon>Zoopagomycota</taxon>
        <taxon>Entomophthoromycotina</taxon>
        <taxon>Basidiobolomycetes</taxon>
        <taxon>Basidiobolales</taxon>
        <taxon>Basidiobolaceae</taxon>
        <taxon>Basidiobolus</taxon>
    </lineage>
</organism>
<sequence>MATNYESKIVLRPPLNFSKPLSGRFLQNRQHGEETVSNSNSGNKSEDTDSGPSNELGFNKFSGSATLSRSTRSKIGLPPPSTTFKGNTKLAEPLNEANTPETLIVSNLVMSMKEEAISRDKPNDPYIINSNKALLLNRKKETNQRSPIPTRNKLNLAPSKTAMVIDKMKQEREERRTRFAEARTQKQQQQGEAFEVARYVEMINEIRVELDTKMVGSRRRSIGNGASNTGKDVSIQVCVRKRPLSSKESNSHAFDIATSVPSKHRNTLSRVYVHEPKSRLDLTKTIETQWFDFDEVFDENSSNMQIYRVVGKPLVEKLFEGGNSTLFAYGQTGSGKTHTIFGSSDGQNPNVGVYEYVCRDLFRMKENYGGGALTITMCFFEIYGGKVFDLFSEKASVNILEDGAGNIQIVGLNEISVASLDEMLKCIERGNQSRTTASTEANATSSRSHAIFQIILRDSCGSPLSKFSLIDLAGSERASESGSTTKQSQFEGAEINKSLLALKECIRALSIYGDSKNGHVPFRGSKLTQVLRDALTGPRSNTVVIANISPSSLSCEHTLNTLRYAGRVKDLKSGTVAYNSVSEQDQDTDEDQSTFSSGNTDSEEFISMKEEELFTPKFTDVDNTAPPIEVFRQKLASLQRPGISNTEKNYGWRFKQSEPNPEHQATNEQISLNPTIPTVHTHEISFQPILPMANVARGACTSQEQIREANMEKGNKLIKENTKEITRVNTTSIPKSSRILRNINNTNNDISISPRHKLQIPVKTIDTNPLTPPPPFDPPTLSVSTEPSKTSTINNAELQEALDRLLKQQVYTIGSVDKLGDQEKRMLQEVNHIDAASIIDYPHQLEEILTEKIAILAAFKDLVLEFKQKSRQAVAWEKLKTAGLE</sequence>
<dbReference type="SMART" id="SM00129">
    <property type="entry name" value="KISc"/>
    <property type="match status" value="1"/>
</dbReference>
<feature type="region of interest" description="Disordered" evidence="10">
    <location>
        <begin position="581"/>
        <end position="602"/>
    </location>
</feature>